<feature type="domain" description="U-box" evidence="8">
    <location>
        <begin position="272"/>
        <end position="346"/>
    </location>
</feature>
<dbReference type="SMART" id="SM00504">
    <property type="entry name" value="Ubox"/>
    <property type="match status" value="1"/>
</dbReference>
<dbReference type="InterPro" id="IPR058678">
    <property type="entry name" value="ARM_PUB"/>
</dbReference>
<evidence type="ECO:0000256" key="6">
    <source>
        <dbReference type="ARBA" id="ARBA00022786"/>
    </source>
</evidence>
<dbReference type="OMA" id="GQRLIHT"/>
<evidence type="ECO:0000256" key="1">
    <source>
        <dbReference type="ARBA" id="ARBA00000900"/>
    </source>
</evidence>
<dbReference type="Pfam" id="PF25368">
    <property type="entry name" value="PUB10_N"/>
    <property type="match status" value="1"/>
</dbReference>
<dbReference type="InterPro" id="IPR016024">
    <property type="entry name" value="ARM-type_fold"/>
</dbReference>
<proteinExistence type="predicted"/>
<accession>A0A0J8BDC9</accession>
<gene>
    <name evidence="9" type="ORF">BVRB_2g045770</name>
</gene>
<keyword evidence="5" id="KW-0677">Repeat</keyword>
<dbReference type="InterPro" id="IPR013083">
    <property type="entry name" value="Znf_RING/FYVE/PHD"/>
</dbReference>
<sequence>MFIGFPPTEPLIRSLITISNEISSLSNYPPVQVKNILAMTRRIRLLSPLFTEVQELKIPLLPSAILCFTELLSLMTKVKLLIQGCTEGSYLWNLIQTEELSKEFTAIVKEIGKALAILPLQSMNIMIDIREQVELLCKQAKRLDLSIDPKELERRSEVLQIIATAKETNDKNYGFLDVEMARELLSSIGLRSPVEFAEETSKLKAEATSQSGTGGPLVVSKINSLISLLSYLRSMIFSFEENEISLKLSKQKTTAKKLAASASSSSRAILTDIPNQFCCPISYEVMIEPVTVATGHTYDLHSISKWLNSGRKSCPKSGWKLTHLALIPNYNLKSLIHQWHQDNNIPLNKLAASSSEFKMNKKGQVCTDYIRFTSEFLVGKLATASREMQCRAAYEIRLLAKSGMNNRKIIAEAGAIPFLVNFLSSQEPIMQENAVTALLNLSIYSNNKVLIMEAAALQKLIEVLENGKTIKARENAAATISSLSIVDYYKEDIGAQSSAIAALARLLREGTTTGKRDAASALINLALYQPNQTRIVHEGAVPLVVDVLMDDRAGITDDALALLALLSGCSEGMKEITRSKDLTPFLIDFLRFGSPKGKENSVTLLLGLSNDGAEIVRHLDPQTFSLLRSLIANGSFETQERASLLLRLLIKCCSNPANL</sequence>
<dbReference type="PROSITE" id="PS50176">
    <property type="entry name" value="ARM_REPEAT"/>
    <property type="match status" value="2"/>
</dbReference>
<dbReference type="AlphaFoldDB" id="A0A0J8BDC9"/>
<dbReference type="SMART" id="SM00185">
    <property type="entry name" value="ARM"/>
    <property type="match status" value="5"/>
</dbReference>
<dbReference type="SUPFAM" id="SSF48371">
    <property type="entry name" value="ARM repeat"/>
    <property type="match status" value="1"/>
</dbReference>
<dbReference type="InterPro" id="IPR000225">
    <property type="entry name" value="Armadillo"/>
</dbReference>
<dbReference type="InterPro" id="IPR057623">
    <property type="entry name" value="PUB12-19-like_N"/>
</dbReference>
<dbReference type="Proteomes" id="UP000035740">
    <property type="component" value="Unassembled WGS sequence"/>
</dbReference>
<dbReference type="EC" id="2.3.2.27" evidence="3"/>
<evidence type="ECO:0000256" key="3">
    <source>
        <dbReference type="ARBA" id="ARBA00012483"/>
    </source>
</evidence>
<keyword evidence="4" id="KW-0808">Transferase</keyword>
<dbReference type="SUPFAM" id="SSF57850">
    <property type="entry name" value="RING/U-box"/>
    <property type="match status" value="1"/>
</dbReference>
<dbReference type="UniPathway" id="UPA00143"/>
<dbReference type="InterPro" id="IPR011989">
    <property type="entry name" value="ARM-like"/>
</dbReference>
<dbReference type="InterPro" id="IPR045210">
    <property type="entry name" value="RING-Ubox_PUB"/>
</dbReference>
<reference evidence="9 10" key="1">
    <citation type="journal article" date="2014" name="Nature">
        <title>The genome of the recently domesticated crop plant sugar beet (Beta vulgaris).</title>
        <authorList>
            <person name="Dohm J.C."/>
            <person name="Minoche A.E."/>
            <person name="Holtgrawe D."/>
            <person name="Capella-Gutierrez S."/>
            <person name="Zakrzewski F."/>
            <person name="Tafer H."/>
            <person name="Rupp O."/>
            <person name="Sorensen T.R."/>
            <person name="Stracke R."/>
            <person name="Reinhardt R."/>
            <person name="Goesmann A."/>
            <person name="Kraft T."/>
            <person name="Schulz B."/>
            <person name="Stadler P.F."/>
            <person name="Schmidt T."/>
            <person name="Gabaldon T."/>
            <person name="Lehrach H."/>
            <person name="Weisshaar B."/>
            <person name="Himmelbauer H."/>
        </authorList>
    </citation>
    <scope>NUCLEOTIDE SEQUENCE [LARGE SCALE GENOMIC DNA]</scope>
    <source>
        <tissue evidence="9">Taproot</tissue>
    </source>
</reference>
<feature type="repeat" description="ARM" evidence="7">
    <location>
        <begin position="498"/>
        <end position="540"/>
    </location>
</feature>
<evidence type="ECO:0000256" key="2">
    <source>
        <dbReference type="ARBA" id="ARBA00004906"/>
    </source>
</evidence>
<evidence type="ECO:0000256" key="5">
    <source>
        <dbReference type="ARBA" id="ARBA00022737"/>
    </source>
</evidence>
<dbReference type="InterPro" id="IPR003613">
    <property type="entry name" value="Ubox_domain"/>
</dbReference>
<evidence type="ECO:0000259" key="8">
    <source>
        <dbReference type="PROSITE" id="PS51698"/>
    </source>
</evidence>
<dbReference type="PROSITE" id="PS51698">
    <property type="entry name" value="U_BOX"/>
    <property type="match status" value="1"/>
</dbReference>
<name>A0A0J8BDC9_BETVV</name>
<keyword evidence="6" id="KW-0833">Ubl conjugation pathway</keyword>
<evidence type="ECO:0000313" key="10">
    <source>
        <dbReference type="Proteomes" id="UP000035740"/>
    </source>
</evidence>
<dbReference type="OrthoDB" id="10064100at2759"/>
<dbReference type="PANTHER" id="PTHR23315">
    <property type="entry name" value="U BOX DOMAIN-CONTAINING"/>
    <property type="match status" value="1"/>
</dbReference>
<dbReference type="Gene3D" id="1.25.10.10">
    <property type="entry name" value="Leucine-rich Repeat Variant"/>
    <property type="match status" value="2"/>
</dbReference>
<comment type="catalytic activity">
    <reaction evidence="1">
        <text>S-ubiquitinyl-[E2 ubiquitin-conjugating enzyme]-L-cysteine + [acceptor protein]-L-lysine = [E2 ubiquitin-conjugating enzyme]-L-cysteine + N(6)-ubiquitinyl-[acceptor protein]-L-lysine.</text>
        <dbReference type="EC" id="2.3.2.27"/>
    </reaction>
</comment>
<dbReference type="Gene3D" id="3.30.40.10">
    <property type="entry name" value="Zinc/RING finger domain, C3HC4 (zinc finger)"/>
    <property type="match status" value="1"/>
</dbReference>
<protein>
    <recommendedName>
        <fullName evidence="3">RING-type E3 ubiquitin transferase</fullName>
        <ecNumber evidence="3">2.3.2.27</ecNumber>
    </recommendedName>
</protein>
<evidence type="ECO:0000313" key="9">
    <source>
        <dbReference type="EMBL" id="KMS99349.1"/>
    </source>
</evidence>
<dbReference type="GO" id="GO:0061630">
    <property type="term" value="F:ubiquitin protein ligase activity"/>
    <property type="evidence" value="ECO:0007669"/>
    <property type="project" value="UniProtKB-EC"/>
</dbReference>
<keyword evidence="10" id="KW-1185">Reference proteome</keyword>
<comment type="pathway">
    <text evidence="2">Protein modification; protein ubiquitination.</text>
</comment>
<organism evidence="9 10">
    <name type="scientific">Beta vulgaris subsp. vulgaris</name>
    <name type="common">Beet</name>
    <dbReference type="NCBI Taxonomy" id="3555"/>
    <lineage>
        <taxon>Eukaryota</taxon>
        <taxon>Viridiplantae</taxon>
        <taxon>Streptophyta</taxon>
        <taxon>Embryophyta</taxon>
        <taxon>Tracheophyta</taxon>
        <taxon>Spermatophyta</taxon>
        <taxon>Magnoliopsida</taxon>
        <taxon>eudicotyledons</taxon>
        <taxon>Gunneridae</taxon>
        <taxon>Pentapetalae</taxon>
        <taxon>Caryophyllales</taxon>
        <taxon>Chenopodiaceae</taxon>
        <taxon>Betoideae</taxon>
        <taxon>Beta</taxon>
    </lineage>
</organism>
<evidence type="ECO:0000256" key="4">
    <source>
        <dbReference type="ARBA" id="ARBA00022679"/>
    </source>
</evidence>
<dbReference type="Pfam" id="PF04564">
    <property type="entry name" value="U-box"/>
    <property type="match status" value="1"/>
</dbReference>
<dbReference type="Pfam" id="PF25598">
    <property type="entry name" value="ARM_PUB"/>
    <property type="match status" value="1"/>
</dbReference>
<evidence type="ECO:0000256" key="7">
    <source>
        <dbReference type="PROSITE-ProRule" id="PRU00259"/>
    </source>
</evidence>
<dbReference type="Gramene" id="KMS99349">
    <property type="protein sequence ID" value="KMS99349"/>
    <property type="gene ID" value="BVRB_2g045770"/>
</dbReference>
<dbReference type="PANTHER" id="PTHR23315:SF224">
    <property type="entry name" value="U-BOX DOMAIN-CONTAINING PROTEIN 1"/>
    <property type="match status" value="1"/>
</dbReference>
<dbReference type="GO" id="GO:0016567">
    <property type="term" value="P:protein ubiquitination"/>
    <property type="evidence" value="ECO:0007669"/>
    <property type="project" value="UniProtKB-UniPathway"/>
</dbReference>
<dbReference type="EMBL" id="KQ090220">
    <property type="protein sequence ID" value="KMS99349.1"/>
    <property type="molecule type" value="Genomic_DNA"/>
</dbReference>
<dbReference type="CDD" id="cd16664">
    <property type="entry name" value="RING-Ubox_PUB"/>
    <property type="match status" value="1"/>
</dbReference>
<dbReference type="eggNOG" id="KOG0167">
    <property type="taxonomic scope" value="Eukaryota"/>
</dbReference>
<feature type="repeat" description="ARM" evidence="7">
    <location>
        <begin position="414"/>
        <end position="456"/>
    </location>
</feature>